<feature type="compositionally biased region" description="Acidic residues" evidence="2">
    <location>
        <begin position="318"/>
        <end position="327"/>
    </location>
</feature>
<protein>
    <submittedName>
        <fullName evidence="3">Uncharacterized protein</fullName>
    </submittedName>
</protein>
<proteinExistence type="predicted"/>
<feature type="region of interest" description="Disordered" evidence="2">
    <location>
        <begin position="308"/>
        <end position="338"/>
    </location>
</feature>
<organism evidence="3">
    <name type="scientific">Haptolina brevifila</name>
    <dbReference type="NCBI Taxonomy" id="156173"/>
    <lineage>
        <taxon>Eukaryota</taxon>
        <taxon>Haptista</taxon>
        <taxon>Haptophyta</taxon>
        <taxon>Prymnesiophyceae</taxon>
        <taxon>Prymnesiales</taxon>
        <taxon>Prymnesiaceae</taxon>
        <taxon>Haptolina</taxon>
    </lineage>
</organism>
<feature type="region of interest" description="Disordered" evidence="2">
    <location>
        <begin position="134"/>
        <end position="171"/>
    </location>
</feature>
<keyword evidence="1" id="KW-0175">Coiled coil</keyword>
<name>A0A7S2NLT4_9EUKA</name>
<feature type="compositionally biased region" description="Low complexity" evidence="2">
    <location>
        <begin position="162"/>
        <end position="171"/>
    </location>
</feature>
<feature type="compositionally biased region" description="Basic and acidic residues" evidence="2">
    <location>
        <begin position="278"/>
        <end position="292"/>
    </location>
</feature>
<reference evidence="3" key="1">
    <citation type="submission" date="2021-01" db="EMBL/GenBank/DDBJ databases">
        <authorList>
            <person name="Corre E."/>
            <person name="Pelletier E."/>
            <person name="Niang G."/>
            <person name="Scheremetjew M."/>
            <person name="Finn R."/>
            <person name="Kale V."/>
            <person name="Holt S."/>
            <person name="Cochrane G."/>
            <person name="Meng A."/>
            <person name="Brown T."/>
            <person name="Cohen L."/>
        </authorList>
    </citation>
    <scope>NUCLEOTIDE SEQUENCE</scope>
    <source>
        <strain evidence="3">UTEX LB 985</strain>
    </source>
</reference>
<feature type="region of interest" description="Disordered" evidence="2">
    <location>
        <begin position="73"/>
        <end position="120"/>
    </location>
</feature>
<evidence type="ECO:0000313" key="3">
    <source>
        <dbReference type="EMBL" id="CAD9546828.1"/>
    </source>
</evidence>
<evidence type="ECO:0000256" key="1">
    <source>
        <dbReference type="SAM" id="Coils"/>
    </source>
</evidence>
<feature type="compositionally biased region" description="Low complexity" evidence="2">
    <location>
        <begin position="88"/>
        <end position="120"/>
    </location>
</feature>
<evidence type="ECO:0000256" key="2">
    <source>
        <dbReference type="SAM" id="MobiDB-lite"/>
    </source>
</evidence>
<accession>A0A7S2NLT4</accession>
<feature type="region of interest" description="Disordered" evidence="2">
    <location>
        <begin position="270"/>
        <end position="296"/>
    </location>
</feature>
<dbReference type="EMBL" id="HBGU01079741">
    <property type="protein sequence ID" value="CAD9546828.1"/>
    <property type="molecule type" value="Transcribed_RNA"/>
</dbReference>
<feature type="coiled-coil region" evidence="1">
    <location>
        <begin position="191"/>
        <end position="218"/>
    </location>
</feature>
<dbReference type="AlphaFoldDB" id="A0A7S2NLT4"/>
<sequence length="375" mass="40002">MGAPNLEHVVHVGCGLYDDQHVSLHIGVKRRLQEAPASGGVKRRQEVKTLASGGFRRLQEAVALGDGTQELTRDEPLLVNGPGLTGKASVSVSPSVAQSVAMPPPVSHAHSAPSPCPSPRVSRSLIARSLIIMNPPSNTTSPHGAHNAQAHPSTMTHRGPIDSDQSSQSAAGAPMLLPLGHRFRASDTAAAAAAGKARAETKRRLAKLEKRCQRIASRELSSVAARQSQQMQAQLQALQRAGLQHHFHDARLLGCLHDSMIMCNLQSTTHAGSGPKAPAERFEHQDQEHQDEPTNQAVVHYVVPALDVRSNDGHHDDDSADDDDDDGAPSLTSIDMAHGNSCDHAMAIENGRIMMASAVSQLSSLRQEDLSKKMS</sequence>
<gene>
    <name evidence="3" type="ORF">CBRE1094_LOCUS43520</name>
</gene>